<feature type="domain" description="YknX-like beta-barrel" evidence="4">
    <location>
        <begin position="312"/>
        <end position="373"/>
    </location>
</feature>
<dbReference type="GO" id="GO:0015562">
    <property type="term" value="F:efflux transmembrane transporter activity"/>
    <property type="evidence" value="ECO:0007669"/>
    <property type="project" value="TreeGrafter"/>
</dbReference>
<dbReference type="Gene3D" id="2.40.50.100">
    <property type="match status" value="1"/>
</dbReference>
<keyword evidence="6" id="KW-1185">Reference proteome</keyword>
<dbReference type="Pfam" id="PF25990">
    <property type="entry name" value="Beta-barrel_YknX"/>
    <property type="match status" value="1"/>
</dbReference>
<feature type="region of interest" description="Disordered" evidence="1">
    <location>
        <begin position="90"/>
        <end position="109"/>
    </location>
</feature>
<feature type="domain" description="YknX-like C-terminal permuted SH3-like" evidence="3">
    <location>
        <begin position="404"/>
        <end position="470"/>
    </location>
</feature>
<dbReference type="PRINTS" id="PR01490">
    <property type="entry name" value="RTXTOXIND"/>
</dbReference>
<evidence type="ECO:0000313" key="5">
    <source>
        <dbReference type="EMBL" id="MBB5137708.1"/>
    </source>
</evidence>
<dbReference type="Gene3D" id="2.40.30.170">
    <property type="match status" value="1"/>
</dbReference>
<evidence type="ECO:0000259" key="3">
    <source>
        <dbReference type="Pfam" id="PF25989"/>
    </source>
</evidence>
<dbReference type="Pfam" id="PF25989">
    <property type="entry name" value="YknX_C"/>
    <property type="match status" value="1"/>
</dbReference>
<reference evidence="5 6" key="1">
    <citation type="submission" date="2020-08" db="EMBL/GenBank/DDBJ databases">
        <title>Genomic Encyclopedia of Type Strains, Phase IV (KMG-IV): sequencing the most valuable type-strain genomes for metagenomic binning, comparative biology and taxonomic classification.</title>
        <authorList>
            <person name="Goeker M."/>
        </authorList>
    </citation>
    <scope>NUCLEOTIDE SEQUENCE [LARGE SCALE GENOMIC DNA]</scope>
    <source>
        <strain evidence="5 6">DSM 45615</strain>
    </source>
</reference>
<evidence type="ECO:0000313" key="6">
    <source>
        <dbReference type="Proteomes" id="UP000578449"/>
    </source>
</evidence>
<accession>A0A840PDL9</accession>
<evidence type="ECO:0000259" key="4">
    <source>
        <dbReference type="Pfam" id="PF25990"/>
    </source>
</evidence>
<dbReference type="Proteomes" id="UP000578449">
    <property type="component" value="Unassembled WGS sequence"/>
</dbReference>
<dbReference type="GO" id="GO:1990281">
    <property type="term" value="C:efflux pump complex"/>
    <property type="evidence" value="ECO:0007669"/>
    <property type="project" value="TreeGrafter"/>
</dbReference>
<feature type="chain" id="PRO_5038854235" evidence="2">
    <location>
        <begin position="22"/>
        <end position="471"/>
    </location>
</feature>
<dbReference type="PANTHER" id="PTHR30469:SF20">
    <property type="entry name" value="EFFLUX RND TRANSPORTER PERIPLASMIC ADAPTOR SUBUNIT"/>
    <property type="match status" value="1"/>
</dbReference>
<dbReference type="PROSITE" id="PS51257">
    <property type="entry name" value="PROKAR_LIPOPROTEIN"/>
    <property type="match status" value="1"/>
</dbReference>
<evidence type="ECO:0000256" key="1">
    <source>
        <dbReference type="SAM" id="MobiDB-lite"/>
    </source>
</evidence>
<organism evidence="5 6">
    <name type="scientific">Thermocatellispora tengchongensis</name>
    <dbReference type="NCBI Taxonomy" id="1073253"/>
    <lineage>
        <taxon>Bacteria</taxon>
        <taxon>Bacillati</taxon>
        <taxon>Actinomycetota</taxon>
        <taxon>Actinomycetes</taxon>
        <taxon>Streptosporangiales</taxon>
        <taxon>Streptosporangiaceae</taxon>
        <taxon>Thermocatellispora</taxon>
    </lineage>
</organism>
<gene>
    <name evidence="5" type="ORF">HNP84_007460</name>
</gene>
<evidence type="ECO:0000256" key="2">
    <source>
        <dbReference type="SAM" id="SignalP"/>
    </source>
</evidence>
<keyword evidence="2" id="KW-0732">Signal</keyword>
<comment type="caution">
    <text evidence="5">The sequence shown here is derived from an EMBL/GenBank/DDBJ whole genome shotgun (WGS) entry which is preliminary data.</text>
</comment>
<name>A0A840PDL9_9ACTN</name>
<dbReference type="EMBL" id="JACHGN010000019">
    <property type="protein sequence ID" value="MBB5137708.1"/>
    <property type="molecule type" value="Genomic_DNA"/>
</dbReference>
<dbReference type="Gene3D" id="1.10.287.470">
    <property type="entry name" value="Helix hairpin bin"/>
    <property type="match status" value="1"/>
</dbReference>
<dbReference type="AlphaFoldDB" id="A0A840PDL9"/>
<dbReference type="InterPro" id="IPR058636">
    <property type="entry name" value="Beta-barrel_YknX"/>
</dbReference>
<protein>
    <submittedName>
        <fullName evidence="5">Multidrug efflux pump subunit AcrA (Membrane-fusion protein)</fullName>
    </submittedName>
</protein>
<dbReference type="RefSeq" id="WP_185054596.1">
    <property type="nucleotide sequence ID" value="NZ_BAABIX010000035.1"/>
</dbReference>
<dbReference type="SUPFAM" id="SSF111369">
    <property type="entry name" value="HlyD-like secretion proteins"/>
    <property type="match status" value="1"/>
</dbReference>
<dbReference type="InterPro" id="IPR058637">
    <property type="entry name" value="YknX-like_C"/>
</dbReference>
<dbReference type="PANTHER" id="PTHR30469">
    <property type="entry name" value="MULTIDRUG RESISTANCE PROTEIN MDTA"/>
    <property type="match status" value="1"/>
</dbReference>
<sequence length="471" mass="47680">MAIRRGIPPLLVLLALGGCTADEPSGVQVGEVRRAPVSEVVEAPGTIGARATATLRSPAQGTVAKVYVRDGERVEKGRILVRISSPQAEDQLDQARKADELASASANAPRPAFAAPTVNLAGLDTRELDREVARRFDRARREARKVEDATARKHLLGAIDLAEEQHRAQRRALAAIMRDLNRSVNGVLSQLTGQLSSGLGGLTESMASLQAASRTQTRAALRTARATVAGLSVKAPFDGVVTLGTSSGGGGGAPDLSALLGQVGGGLGQATGGLGGAAEGTGGGTGGGSAIAAGVPVGAGDPVVTVTDVSALNVSADVDETDVLLVKRGTPAQIELDAVPGATYTAEVTGVGITPLQGTTGGVSYPVRLKLGSGRYDDGRKAPTPKPGMSAVTRLTVKDSPDAVAVPASAVVTSGRDSVVWAVRADGTAERRTVRLGAQGEALVEVLSGLAPGDQVVVRGADGVRAGQRVR</sequence>
<dbReference type="Gene3D" id="2.40.420.20">
    <property type="match status" value="1"/>
</dbReference>
<feature type="signal peptide" evidence="2">
    <location>
        <begin position="1"/>
        <end position="21"/>
    </location>
</feature>
<proteinExistence type="predicted"/>